<dbReference type="AlphaFoldDB" id="A0A235HB69"/>
<dbReference type="FunFam" id="1.10.10.10:FF:000001">
    <property type="entry name" value="LysR family transcriptional regulator"/>
    <property type="match status" value="1"/>
</dbReference>
<dbReference type="PROSITE" id="PS50931">
    <property type="entry name" value="HTH_LYSR"/>
    <property type="match status" value="1"/>
</dbReference>
<accession>A0A235HB69</accession>
<organism evidence="6 7">
    <name type="scientific">Azospirillum brasilense</name>
    <dbReference type="NCBI Taxonomy" id="192"/>
    <lineage>
        <taxon>Bacteria</taxon>
        <taxon>Pseudomonadati</taxon>
        <taxon>Pseudomonadota</taxon>
        <taxon>Alphaproteobacteria</taxon>
        <taxon>Rhodospirillales</taxon>
        <taxon>Azospirillaceae</taxon>
        <taxon>Azospirillum</taxon>
    </lineage>
</organism>
<dbReference type="PRINTS" id="PR00039">
    <property type="entry name" value="HTHLYSR"/>
</dbReference>
<dbReference type="SUPFAM" id="SSF46785">
    <property type="entry name" value="Winged helix' DNA-binding domain"/>
    <property type="match status" value="1"/>
</dbReference>
<feature type="domain" description="HTH lysR-type" evidence="5">
    <location>
        <begin position="4"/>
        <end position="61"/>
    </location>
</feature>
<dbReference type="Gene3D" id="1.10.10.10">
    <property type="entry name" value="Winged helix-like DNA-binding domain superfamily/Winged helix DNA-binding domain"/>
    <property type="match status" value="1"/>
</dbReference>
<dbReference type="EMBL" id="NOWT01000017">
    <property type="protein sequence ID" value="OYD82962.1"/>
    <property type="molecule type" value="Genomic_DNA"/>
</dbReference>
<proteinExistence type="inferred from homology"/>
<dbReference type="PANTHER" id="PTHR30346">
    <property type="entry name" value="TRANSCRIPTIONAL DUAL REGULATOR HCAR-RELATED"/>
    <property type="match status" value="1"/>
</dbReference>
<dbReference type="GO" id="GO:0032993">
    <property type="term" value="C:protein-DNA complex"/>
    <property type="evidence" value="ECO:0007669"/>
    <property type="project" value="TreeGrafter"/>
</dbReference>
<protein>
    <submittedName>
        <fullName evidence="6">Transcriptional regulator</fullName>
    </submittedName>
</protein>
<dbReference type="RefSeq" id="WP_094304805.1">
    <property type="nucleotide sequence ID" value="NZ_NOWT01000017.1"/>
</dbReference>
<keyword evidence="3" id="KW-0238">DNA-binding</keyword>
<gene>
    <name evidence="6" type="ORF">CHT98_17610</name>
</gene>
<evidence type="ECO:0000313" key="6">
    <source>
        <dbReference type="EMBL" id="OYD82962.1"/>
    </source>
</evidence>
<dbReference type="CDD" id="cd05466">
    <property type="entry name" value="PBP2_LTTR_substrate"/>
    <property type="match status" value="1"/>
</dbReference>
<geneLocation type="plasmid" evidence="6">
    <name>unnamed</name>
</geneLocation>
<evidence type="ECO:0000256" key="1">
    <source>
        <dbReference type="ARBA" id="ARBA00009437"/>
    </source>
</evidence>
<dbReference type="Gene3D" id="3.40.190.290">
    <property type="match status" value="1"/>
</dbReference>
<dbReference type="GO" id="GO:0003700">
    <property type="term" value="F:DNA-binding transcription factor activity"/>
    <property type="evidence" value="ECO:0007669"/>
    <property type="project" value="InterPro"/>
</dbReference>
<evidence type="ECO:0000259" key="5">
    <source>
        <dbReference type="PROSITE" id="PS50931"/>
    </source>
</evidence>
<reference evidence="6 7" key="1">
    <citation type="submission" date="2017-07" db="EMBL/GenBank/DDBJ databases">
        <title>Whole genome sequence of Azospirillum brasilense 2A1, a potential biofertilizer strain.</title>
        <authorList>
            <person name="Fontana C.A."/>
            <person name="Toffoli L.M."/>
            <person name="Salazar S.M."/>
            <person name="Puglisi E."/>
            <person name="Pedraza R."/>
            <person name="Bassi D."/>
            <person name="Cocconcelli P.S."/>
        </authorList>
    </citation>
    <scope>NUCLEOTIDE SEQUENCE [LARGE SCALE GENOMIC DNA]</scope>
    <source>
        <strain evidence="6 7">2A1</strain>
        <plasmid evidence="6">unnamed</plasmid>
    </source>
</reference>
<dbReference type="Pfam" id="PF03466">
    <property type="entry name" value="LysR_substrate"/>
    <property type="match status" value="1"/>
</dbReference>
<dbReference type="InterPro" id="IPR000847">
    <property type="entry name" value="LysR_HTH_N"/>
</dbReference>
<dbReference type="GO" id="GO:0003677">
    <property type="term" value="F:DNA binding"/>
    <property type="evidence" value="ECO:0007669"/>
    <property type="project" value="UniProtKB-KW"/>
</dbReference>
<evidence type="ECO:0000256" key="3">
    <source>
        <dbReference type="ARBA" id="ARBA00023125"/>
    </source>
</evidence>
<keyword evidence="2" id="KW-0805">Transcription regulation</keyword>
<keyword evidence="6" id="KW-0614">Plasmid</keyword>
<dbReference type="InterPro" id="IPR005119">
    <property type="entry name" value="LysR_subst-bd"/>
</dbReference>
<dbReference type="Pfam" id="PF00126">
    <property type="entry name" value="HTH_1"/>
    <property type="match status" value="1"/>
</dbReference>
<sequence>MKSMNIAQLRAFHTVAAEGGFTKAARLLNVTQPTLSQEVKALEEAYGVLLLDRSRRTVTPTSIGEGLFAITRRLFAAEQEALELLAGARLLDAGTLTVGADGPVHAMPLVAAFTRQHPGPRISLTVGNTQTLLAGLLDTRIDVAVLADAPGDSRLHVLPLRRDPVQALFPRGHALARRRAVSLKDLADQRLILREPGSVTRRLIERAFENASLPMGDTLDIESREAVVEAVAAGLGVGFISAAEFTGDPRLVLVPVAGAALEMDEYVICLRERRRLAVVRAFLDIARERAPAAL</sequence>
<name>A0A235HB69_AZOBR</name>
<comment type="caution">
    <text evidence="6">The sequence shown here is derived from an EMBL/GenBank/DDBJ whole genome shotgun (WGS) entry which is preliminary data.</text>
</comment>
<dbReference type="PANTHER" id="PTHR30346:SF28">
    <property type="entry name" value="HTH-TYPE TRANSCRIPTIONAL REGULATOR CYNR"/>
    <property type="match status" value="1"/>
</dbReference>
<keyword evidence="4" id="KW-0804">Transcription</keyword>
<dbReference type="SUPFAM" id="SSF53850">
    <property type="entry name" value="Periplasmic binding protein-like II"/>
    <property type="match status" value="1"/>
</dbReference>
<dbReference type="Proteomes" id="UP000215367">
    <property type="component" value="Unassembled WGS sequence"/>
</dbReference>
<comment type="similarity">
    <text evidence="1">Belongs to the LysR transcriptional regulatory family.</text>
</comment>
<evidence type="ECO:0000313" key="7">
    <source>
        <dbReference type="Proteomes" id="UP000215367"/>
    </source>
</evidence>
<evidence type="ECO:0000256" key="2">
    <source>
        <dbReference type="ARBA" id="ARBA00023015"/>
    </source>
</evidence>
<evidence type="ECO:0000256" key="4">
    <source>
        <dbReference type="ARBA" id="ARBA00023163"/>
    </source>
</evidence>
<dbReference type="InterPro" id="IPR036390">
    <property type="entry name" value="WH_DNA-bd_sf"/>
</dbReference>
<dbReference type="InterPro" id="IPR036388">
    <property type="entry name" value="WH-like_DNA-bd_sf"/>
</dbReference>